<dbReference type="PANTHER" id="PTHR24093">
    <property type="entry name" value="CATION TRANSPORTING ATPASE"/>
    <property type="match status" value="1"/>
</dbReference>
<dbReference type="SUPFAM" id="SSF81653">
    <property type="entry name" value="Calcium ATPase, transduction domain A"/>
    <property type="match status" value="1"/>
</dbReference>
<feature type="compositionally biased region" description="Acidic residues" evidence="8">
    <location>
        <begin position="1922"/>
        <end position="1931"/>
    </location>
</feature>
<keyword evidence="3" id="KW-0479">Metal-binding</keyword>
<dbReference type="PANTHER" id="PTHR24093:SF506">
    <property type="entry name" value="CATION-TRANSPORTING ATPASE PMA1"/>
    <property type="match status" value="1"/>
</dbReference>
<dbReference type="SUPFAM" id="SSF56784">
    <property type="entry name" value="HAD-like"/>
    <property type="match status" value="1"/>
</dbReference>
<feature type="compositionally biased region" description="Low complexity" evidence="8">
    <location>
        <begin position="998"/>
        <end position="1007"/>
    </location>
</feature>
<protein>
    <submittedName>
        <fullName evidence="11">Putative carbonate dehydratase</fullName>
    </submittedName>
</protein>
<feature type="region of interest" description="Disordered" evidence="8">
    <location>
        <begin position="866"/>
        <end position="893"/>
    </location>
</feature>
<name>A0A5J4VXJ2_9EUKA</name>
<dbReference type="InterPro" id="IPR004014">
    <property type="entry name" value="ATPase_P-typ_cation-transptr_N"/>
</dbReference>
<feature type="compositionally biased region" description="Polar residues" evidence="8">
    <location>
        <begin position="781"/>
        <end position="790"/>
    </location>
</feature>
<feature type="transmembrane region" description="Helical" evidence="9">
    <location>
        <begin position="1517"/>
        <end position="1538"/>
    </location>
</feature>
<feature type="compositionally biased region" description="Low complexity" evidence="8">
    <location>
        <begin position="1886"/>
        <end position="1896"/>
    </location>
</feature>
<evidence type="ECO:0000256" key="6">
    <source>
        <dbReference type="ARBA" id="ARBA00023136"/>
    </source>
</evidence>
<comment type="caution">
    <text evidence="11">The sequence shown here is derived from an EMBL/GenBank/DDBJ whole genome shotgun (WGS) entry which is preliminary data.</text>
</comment>
<proteinExistence type="predicted"/>
<feature type="region of interest" description="Disordered" evidence="8">
    <location>
        <begin position="2081"/>
        <end position="2281"/>
    </location>
</feature>
<feature type="transmembrane region" description="Helical" evidence="9">
    <location>
        <begin position="82"/>
        <end position="101"/>
    </location>
</feature>
<feature type="compositionally biased region" description="Basic residues" evidence="8">
    <location>
        <begin position="505"/>
        <end position="517"/>
    </location>
</feature>
<gene>
    <name evidence="11" type="ORF">EZS28_017231</name>
</gene>
<feature type="compositionally biased region" description="Basic and acidic residues" evidence="8">
    <location>
        <begin position="487"/>
        <end position="496"/>
    </location>
</feature>
<dbReference type="OrthoDB" id="3352408at2759"/>
<feature type="compositionally biased region" description="Basic and acidic residues" evidence="8">
    <location>
        <begin position="621"/>
        <end position="630"/>
    </location>
</feature>
<evidence type="ECO:0000259" key="10">
    <source>
        <dbReference type="SMART" id="SM00831"/>
    </source>
</evidence>
<evidence type="ECO:0000256" key="1">
    <source>
        <dbReference type="ARBA" id="ARBA00004370"/>
    </source>
</evidence>
<evidence type="ECO:0000256" key="2">
    <source>
        <dbReference type="ARBA" id="ARBA00022692"/>
    </source>
</evidence>
<feature type="transmembrane region" description="Helical" evidence="9">
    <location>
        <begin position="1491"/>
        <end position="1511"/>
    </location>
</feature>
<reference evidence="11 12" key="1">
    <citation type="submission" date="2019-03" db="EMBL/GenBank/DDBJ databases">
        <title>Single cell metagenomics reveals metabolic interactions within the superorganism composed of flagellate Streblomastix strix and complex community of Bacteroidetes bacteria on its surface.</title>
        <authorList>
            <person name="Treitli S.C."/>
            <person name="Kolisko M."/>
            <person name="Husnik F."/>
            <person name="Keeling P."/>
            <person name="Hampl V."/>
        </authorList>
    </citation>
    <scope>NUCLEOTIDE SEQUENCE [LARGE SCALE GENOMIC DNA]</scope>
    <source>
        <strain evidence="11">ST1C</strain>
    </source>
</reference>
<dbReference type="Proteomes" id="UP000324800">
    <property type="component" value="Unassembled WGS sequence"/>
</dbReference>
<evidence type="ECO:0000256" key="9">
    <source>
        <dbReference type="SAM" id="Phobius"/>
    </source>
</evidence>
<feature type="compositionally biased region" description="Acidic residues" evidence="8">
    <location>
        <begin position="2225"/>
        <end position="2235"/>
    </location>
</feature>
<dbReference type="InterPro" id="IPR008250">
    <property type="entry name" value="ATPase_P-typ_transduc_dom_A_sf"/>
</dbReference>
<sequence>MVRSELFHSVTVERVQQDVQIDDLKHGLKTDEATARLQKHGRNSFSTKEEHSFLMRLISIFNNLYLLILLVTIALAFASLKYAVGTILTIVFILEIIFGYLQGNKRPTSLAAIETLLPIRAVVIRDGLKKVIDTDRVVIGDVVYVQSGDVIPADCRLFEVRNFHAQEEALTGEIGSFTKTVEALGDAETILAERTNCIYQGTMATMGSAKGIVVNTGLKTELGKIFQLLADTEGNWLSGLGKKTLFRSEIAFLMRFLGIIALIIIVISFVIKYSLNYKYESSPLNAFFISFLTGLILLPSGIGTIFAIENGTALRQMRKLGIKTGIKHLSSEGVDGGPLLNTSIDTLGRVNVICINKTATLTTGELTARAFISSYGRKYSVGGNGFDPLDGEIMNMNDDQSYTLIDNMPPPNHDVSGAVQQQNSIAPGVVSGNTITFEQGSYEYERMRERVCEWEQRRKEHAENVKFEIAELLMSTSEKMEDEEERAELIEEEKQYGNDNDNNNKVKKKEKYKRKKLSKEGQRRAAEYLLKEVDKHCHKVLIAPTVQRSKDFQKEYKKRGLSGRSQISRGNRSRRAGNKSTFESSVATRGNNKTKSQQRNKNQHTSSHTKDILDAVASQQSRDRRNDGHSMGEVGSYIENDEEQIYDDDEYAFDDPLHVEAILRCAVLCNDAKLLVVDDDDLDDASKHIPRSQLGKYFPGQRLFHAAKDETGPAPIGPMRWAIDGDPLEGSLIPLALKAGLNVSEVQGTALRLDRLDKGDDDVAETRNFFDRLAKNKTSSYRLNNKSGNINRELEQQENDQEDDDELEMLRRQRRGRGGGWTATVHRVPYTPCDIDNDYDTVLLNRMLLNLHEKLKELDEDLKTLENSRNNQNKKPNEQNKRPNIQKDLQDKRAEITQVKRVQQLIARHLRRKPLIPKLTEKEREDIKAKKHEGMHTVMSVRGDPFSVFDFCSYQARLKPEGDEDQDIAIEDMEELVISFEEELEEKKKVGVNKSKNRNQYNNNSNNIEDDEDDENPKFDEISFHIADDDDFYLGSTRGELMRLPFNREYWVRQAKRMIDAGLRPIALATKNVKYGRYPKRKEEEKLKVDLDVEERVKERVKLEMDMEVSRLREMEIQANKAKQDGTQYKPSQVANNRFSAMQMKTRALNIRRNVFQGKLQEFDVCEEDDMIIGNETDDDEFSSLQNSKQMKNKETGIKNKSSKPKGGLTLLGMVGVYDPARPEAARMIRKCKRAGIRVIMFAGDHVKQAGAVARLVGLDSTKIVTSSELKEAQRNGGDLALQRIVEDADVFARLTAEDKCKVVCALEGKKRIRIYNNDADNNTSIDLNDADTYLYNDPNRNSTSVNPFTRKPKNIVAMIGGGINDAPAMQAASVGIAVRGMSGAMEMLRFGSGDSETFDTVDGTDLKAKGNLVGGHWGRWGRIGREGWEKNAALIKKYSKITTCLAGDFVVTGDSKDKKFKNRGSETLLLDSIKLVEVGRKIHEMLGRTINFAQTLTTAILIILFISSCIPNREGPITPLLVVWVTVIIQLLLAITIPTQRTEDRNKQYMVRSARGEKINYSDIEAQRERSRTQQFLSKQAGEKQTKNRDFDEILEKYKSILTGRYLIEAADFVRNSYISIIISAIVLIYYYVAAYNQTDTLIIQRYQTVMVNILVFAQLFLFIQSTYLIHPLFHIKKNESDSNNDDEDIDEKGNKNKKKSNKQKKTQIEDEDLSWGSFIDLLLNMNWLSILMIFIVIILQVLITYVPVFHKWFGTNDTKWYEWLIAIVIGIVIFIIAEFDKHIRSYLQNEDEKERKRIAKEEEKQFKQNEKLKDRILREKLLDKKRAEFLKKRRNDGQVGSAGIGMGDLYSDLNETGLSTGAAEEEDKTRNITSAVNSQVPSDNTQSSQQQSKITKNKKIQQQKDTKPQQQSKLKKATQIEDDLDETFEPPEGYKEPISGQSIVSMGDFNTIAIRPPVIDIDDKQLSGFKRRSVVSGSVISGKDSALRFRSGPTSYSSKWKNGQNPYQIQQQQNPYKYPVRIGFNQYVQSPSEQDPYYQQYGNNPYQYGNSGPDPIVIPPPKISSRQYVRPKSTLRTVMTLKTSAIMPINERHGHKPGESKKKQGKDQKGNKNKSKDVSDKYKGGSKASSYTLPESSAGLSSMTQSSDKDDSDIKKGKKRSLSKNKQSNKIKDSKKKSTALERSSKSDSKTRSQSKSSTQESSERKLSKNTKQSKTKNKHDSDSDEDDDEDTSDYSSDKESSTTNSSEEESVQKKRPIQSSSSSTSASSDSDSESLSES</sequence>
<feature type="transmembrane region" description="Helical" evidence="9">
    <location>
        <begin position="252"/>
        <end position="275"/>
    </location>
</feature>
<dbReference type="Pfam" id="PF00689">
    <property type="entry name" value="Cation_ATPase_C"/>
    <property type="match status" value="1"/>
</dbReference>
<evidence type="ECO:0000256" key="5">
    <source>
        <dbReference type="ARBA" id="ARBA00022989"/>
    </source>
</evidence>
<feature type="compositionally biased region" description="Basic residues" evidence="8">
    <location>
        <begin position="2210"/>
        <end position="2220"/>
    </location>
</feature>
<dbReference type="InterPro" id="IPR059000">
    <property type="entry name" value="ATPase_P-type_domA"/>
</dbReference>
<feature type="region of interest" description="Disordered" evidence="8">
    <location>
        <begin position="1177"/>
        <end position="1203"/>
    </location>
</feature>
<dbReference type="Gene3D" id="1.20.1110.10">
    <property type="entry name" value="Calcium-transporting ATPase, transmembrane domain"/>
    <property type="match status" value="2"/>
</dbReference>
<feature type="region of interest" description="Disordered" evidence="8">
    <location>
        <begin position="995"/>
        <end position="1017"/>
    </location>
</feature>
<organism evidence="11 12">
    <name type="scientific">Streblomastix strix</name>
    <dbReference type="NCBI Taxonomy" id="222440"/>
    <lineage>
        <taxon>Eukaryota</taxon>
        <taxon>Metamonada</taxon>
        <taxon>Preaxostyla</taxon>
        <taxon>Oxymonadida</taxon>
        <taxon>Streblomastigidae</taxon>
        <taxon>Streblomastix</taxon>
    </lineage>
</organism>
<feature type="compositionally biased region" description="Polar residues" evidence="8">
    <location>
        <begin position="578"/>
        <end position="595"/>
    </location>
</feature>
<dbReference type="GO" id="GO:0000166">
    <property type="term" value="F:nucleotide binding"/>
    <property type="evidence" value="ECO:0007669"/>
    <property type="project" value="InterPro"/>
</dbReference>
<dbReference type="InterPro" id="IPR036412">
    <property type="entry name" value="HAD-like_sf"/>
</dbReference>
<dbReference type="Gene3D" id="2.70.150.10">
    <property type="entry name" value="Calcium-transporting ATPase, cytoplasmic transduction domain A"/>
    <property type="match status" value="1"/>
</dbReference>
<feature type="compositionally biased region" description="Low complexity" evidence="8">
    <location>
        <begin position="2194"/>
        <end position="2203"/>
    </location>
</feature>
<evidence type="ECO:0000256" key="8">
    <source>
        <dbReference type="SAM" id="MobiDB-lite"/>
    </source>
</evidence>
<keyword evidence="2 9" id="KW-0812">Transmembrane</keyword>
<feature type="compositionally biased region" description="Basic and acidic residues" evidence="8">
    <location>
        <begin position="2181"/>
        <end position="2193"/>
    </location>
</feature>
<feature type="region of interest" description="Disordered" evidence="8">
    <location>
        <begin position="554"/>
        <end position="639"/>
    </location>
</feature>
<feature type="region of interest" description="Disordered" evidence="8">
    <location>
        <begin position="478"/>
        <end position="521"/>
    </location>
</feature>
<comment type="subcellular location">
    <subcellularLocation>
        <location evidence="1">Membrane</location>
    </subcellularLocation>
</comment>
<evidence type="ECO:0000313" key="11">
    <source>
        <dbReference type="EMBL" id="KAA6387242.1"/>
    </source>
</evidence>
<dbReference type="InterPro" id="IPR023298">
    <property type="entry name" value="ATPase_P-typ_TM_dom_sf"/>
</dbReference>
<dbReference type="GO" id="GO:0005886">
    <property type="term" value="C:plasma membrane"/>
    <property type="evidence" value="ECO:0007669"/>
    <property type="project" value="TreeGrafter"/>
</dbReference>
<keyword evidence="4" id="KW-0460">Magnesium</keyword>
<feature type="transmembrane region" description="Helical" evidence="9">
    <location>
        <begin position="1648"/>
        <end position="1671"/>
    </location>
</feature>
<feature type="transmembrane region" description="Helical" evidence="9">
    <location>
        <begin position="1762"/>
        <end position="1781"/>
    </location>
</feature>
<feature type="region of interest" description="Disordered" evidence="8">
    <location>
        <begin position="1682"/>
        <end position="1705"/>
    </location>
</feature>
<feature type="compositionally biased region" description="Low complexity" evidence="8">
    <location>
        <begin position="2038"/>
        <end position="2055"/>
    </location>
</feature>
<feature type="region of interest" description="Disordered" evidence="8">
    <location>
        <begin position="1877"/>
        <end position="1942"/>
    </location>
</feature>
<dbReference type="InterPro" id="IPR023214">
    <property type="entry name" value="HAD_sf"/>
</dbReference>
<dbReference type="InterPro" id="IPR006068">
    <property type="entry name" value="ATPase_P-typ_cation-transptr_C"/>
</dbReference>
<dbReference type="InterPro" id="IPR023299">
    <property type="entry name" value="ATPase_P-typ_cyto_dom_N"/>
</dbReference>
<dbReference type="GO" id="GO:0005388">
    <property type="term" value="F:P-type calcium transporter activity"/>
    <property type="evidence" value="ECO:0007669"/>
    <property type="project" value="TreeGrafter"/>
</dbReference>
<feature type="region of interest" description="Disordered" evidence="8">
    <location>
        <begin position="781"/>
        <end position="805"/>
    </location>
</feature>
<feature type="region of interest" description="Disordered" evidence="8">
    <location>
        <begin position="2035"/>
        <end position="2055"/>
    </location>
</feature>
<evidence type="ECO:0000256" key="4">
    <source>
        <dbReference type="ARBA" id="ARBA00022842"/>
    </source>
</evidence>
<feature type="compositionally biased region" description="Polar residues" evidence="8">
    <location>
        <begin position="2129"/>
        <end position="2147"/>
    </location>
</feature>
<feature type="transmembrane region" description="Helical" evidence="9">
    <location>
        <begin position="1618"/>
        <end position="1636"/>
    </location>
</feature>
<feature type="coiled-coil region" evidence="7">
    <location>
        <begin position="1791"/>
        <end position="1821"/>
    </location>
</feature>
<dbReference type="Gene3D" id="3.40.50.1000">
    <property type="entry name" value="HAD superfamily/HAD-like"/>
    <property type="match status" value="3"/>
</dbReference>
<dbReference type="EMBL" id="SNRW01004457">
    <property type="protein sequence ID" value="KAA6387242.1"/>
    <property type="molecule type" value="Genomic_DNA"/>
</dbReference>
<evidence type="ECO:0000313" key="12">
    <source>
        <dbReference type="Proteomes" id="UP000324800"/>
    </source>
</evidence>
<feature type="domain" description="Cation-transporting P-type ATPase N-terminal" evidence="10">
    <location>
        <begin position="6"/>
        <end position="81"/>
    </location>
</feature>
<feature type="transmembrane region" description="Helical" evidence="9">
    <location>
        <begin position="53"/>
        <end position="76"/>
    </location>
</feature>
<feature type="non-terminal residue" evidence="11">
    <location>
        <position position="2281"/>
    </location>
</feature>
<dbReference type="SUPFAM" id="SSF81665">
    <property type="entry name" value="Calcium ATPase, transmembrane domain M"/>
    <property type="match status" value="2"/>
</dbReference>
<dbReference type="Pfam" id="PF00690">
    <property type="entry name" value="Cation_ATPase_N"/>
    <property type="match status" value="1"/>
</dbReference>
<feature type="compositionally biased region" description="Basic residues" evidence="8">
    <location>
        <begin position="2158"/>
        <end position="2180"/>
    </location>
</feature>
<accession>A0A5J4VXJ2</accession>
<evidence type="ECO:0000256" key="7">
    <source>
        <dbReference type="SAM" id="Coils"/>
    </source>
</evidence>
<dbReference type="GO" id="GO:0046872">
    <property type="term" value="F:metal ion binding"/>
    <property type="evidence" value="ECO:0007669"/>
    <property type="project" value="UniProtKB-KW"/>
</dbReference>
<feature type="compositionally biased region" description="Acidic residues" evidence="8">
    <location>
        <begin position="796"/>
        <end position="805"/>
    </location>
</feature>
<keyword evidence="5 9" id="KW-1133">Transmembrane helix</keyword>
<feature type="compositionally biased region" description="Basic and acidic residues" evidence="8">
    <location>
        <begin position="2092"/>
        <end position="2125"/>
    </location>
</feature>
<keyword evidence="7" id="KW-0175">Coiled coil</keyword>
<feature type="transmembrane region" description="Helical" evidence="9">
    <location>
        <begin position="287"/>
        <end position="308"/>
    </location>
</feature>
<dbReference type="Gene3D" id="3.40.1110.10">
    <property type="entry name" value="Calcium-transporting ATPase, cytoplasmic domain N"/>
    <property type="match status" value="2"/>
</dbReference>
<dbReference type="Pfam" id="PF00122">
    <property type="entry name" value="E1-E2_ATPase"/>
    <property type="match status" value="1"/>
</dbReference>
<keyword evidence="6 9" id="KW-0472">Membrane</keyword>
<feature type="compositionally biased region" description="Low complexity" evidence="8">
    <location>
        <begin position="2262"/>
        <end position="2272"/>
    </location>
</feature>
<dbReference type="SMART" id="SM00831">
    <property type="entry name" value="Cation_ATPase_N"/>
    <property type="match status" value="1"/>
</dbReference>
<feature type="transmembrane region" description="Helical" evidence="9">
    <location>
        <begin position="1729"/>
        <end position="1750"/>
    </location>
</feature>
<evidence type="ECO:0000256" key="3">
    <source>
        <dbReference type="ARBA" id="ARBA00022723"/>
    </source>
</evidence>